<keyword evidence="2" id="KW-1185">Reference proteome</keyword>
<name>A0ABT5TKS1_9GAMM</name>
<dbReference type="SUPFAM" id="SSF56601">
    <property type="entry name" value="beta-lactamase/transpeptidase-like"/>
    <property type="match status" value="1"/>
</dbReference>
<reference evidence="1 2" key="1">
    <citation type="submission" date="2023-02" db="EMBL/GenBank/DDBJ databases">
        <title>Genome sequence of Shewanella metallivivens ER-Te-42B-Light, sp. nov., enriched from sulfide tube worms (Riftia pachyptila) isolated from Explorer Ridge in the Pacific Ocean.</title>
        <authorList>
            <person name="Maltman C."/>
            <person name="Kuzyk S.B."/>
            <person name="Kyndt J.A."/>
            <person name="Yurkov V."/>
        </authorList>
    </citation>
    <scope>NUCLEOTIDE SEQUENCE [LARGE SCALE GENOMIC DNA]</scope>
    <source>
        <strain evidence="1 2">ER-Te-42B-Light</strain>
    </source>
</reference>
<accession>A0ABT5TKS1</accession>
<organism evidence="1 2">
    <name type="scientific">Shewanella metallivivens</name>
    <dbReference type="NCBI Taxonomy" id="2872342"/>
    <lineage>
        <taxon>Bacteria</taxon>
        <taxon>Pseudomonadati</taxon>
        <taxon>Pseudomonadota</taxon>
        <taxon>Gammaproteobacteria</taxon>
        <taxon>Alteromonadales</taxon>
        <taxon>Shewanellaceae</taxon>
        <taxon>Shewanella</taxon>
    </lineage>
</organism>
<comment type="caution">
    <text evidence="1">The sequence shown here is derived from an EMBL/GenBank/DDBJ whole genome shotgun (WGS) entry which is preliminary data.</text>
</comment>
<dbReference type="Gene3D" id="3.40.710.10">
    <property type="entry name" value="DD-peptidase/beta-lactamase superfamily"/>
    <property type="match status" value="1"/>
</dbReference>
<evidence type="ECO:0000313" key="2">
    <source>
        <dbReference type="Proteomes" id="UP001213691"/>
    </source>
</evidence>
<dbReference type="RefSeq" id="WP_238106658.1">
    <property type="nucleotide sequence ID" value="NZ_JAQQPZ010000004.1"/>
</dbReference>
<evidence type="ECO:0000313" key="1">
    <source>
        <dbReference type="EMBL" id="MDD8059072.1"/>
    </source>
</evidence>
<gene>
    <name evidence="1" type="ORF">PQR79_07995</name>
</gene>
<proteinExistence type="predicted"/>
<protein>
    <submittedName>
        <fullName evidence="1">Uncharacterized protein</fullName>
    </submittedName>
</protein>
<dbReference type="Proteomes" id="UP001213691">
    <property type="component" value="Unassembled WGS sequence"/>
</dbReference>
<sequence length="71" mass="8112">MRHSYVTSQRFLQQNLWHTIGMESDAYWLTDSQGTVFALGGLNVTTRDYARFGRLLLNNGEFNGKQIVSAE</sequence>
<dbReference type="InterPro" id="IPR012338">
    <property type="entry name" value="Beta-lactam/transpept-like"/>
</dbReference>
<dbReference type="EMBL" id="JAQQPZ010000004">
    <property type="protein sequence ID" value="MDD8059072.1"/>
    <property type="molecule type" value="Genomic_DNA"/>
</dbReference>